<evidence type="ECO:0000313" key="3">
    <source>
        <dbReference type="EMBL" id="GAA0343566.1"/>
    </source>
</evidence>
<name>A0ABN0WQ91_9ALTE</name>
<gene>
    <name evidence="3" type="ORF">GCM10009092_05200</name>
</gene>
<dbReference type="RefSeq" id="WP_343841394.1">
    <property type="nucleotide sequence ID" value="NZ_BAAAEI010000003.1"/>
</dbReference>
<proteinExistence type="predicted"/>
<dbReference type="PROSITE" id="PS50106">
    <property type="entry name" value="PDZ"/>
    <property type="match status" value="1"/>
</dbReference>
<dbReference type="Pfam" id="PF03572">
    <property type="entry name" value="Peptidase_S41"/>
    <property type="match status" value="1"/>
</dbReference>
<dbReference type="SUPFAM" id="SSF50156">
    <property type="entry name" value="PDZ domain-like"/>
    <property type="match status" value="1"/>
</dbReference>
<reference evidence="3 4" key="1">
    <citation type="journal article" date="2019" name="Int. J. Syst. Evol. Microbiol.">
        <title>The Global Catalogue of Microorganisms (GCM) 10K type strain sequencing project: providing services to taxonomists for standard genome sequencing and annotation.</title>
        <authorList>
            <consortium name="The Broad Institute Genomics Platform"/>
            <consortium name="The Broad Institute Genome Sequencing Center for Infectious Disease"/>
            <person name="Wu L."/>
            <person name="Ma J."/>
        </authorList>
    </citation>
    <scope>NUCLEOTIDE SEQUENCE [LARGE SCALE GENOMIC DNA]</scope>
    <source>
        <strain evidence="3 4">JCM 13378</strain>
    </source>
</reference>
<organism evidence="3 4">
    <name type="scientific">Bowmanella denitrificans</name>
    <dbReference type="NCBI Taxonomy" id="366582"/>
    <lineage>
        <taxon>Bacteria</taxon>
        <taxon>Pseudomonadati</taxon>
        <taxon>Pseudomonadota</taxon>
        <taxon>Gammaproteobacteria</taxon>
        <taxon>Alteromonadales</taxon>
        <taxon>Alteromonadaceae</taxon>
        <taxon>Bowmanella</taxon>
    </lineage>
</organism>
<feature type="chain" id="PRO_5047395258" evidence="1">
    <location>
        <begin position="25"/>
        <end position="536"/>
    </location>
</feature>
<feature type="signal peptide" evidence="1">
    <location>
        <begin position="1"/>
        <end position="24"/>
    </location>
</feature>
<dbReference type="PANTHER" id="PTHR32060">
    <property type="entry name" value="TAIL-SPECIFIC PROTEASE"/>
    <property type="match status" value="1"/>
</dbReference>
<evidence type="ECO:0000313" key="4">
    <source>
        <dbReference type="Proteomes" id="UP001501757"/>
    </source>
</evidence>
<sequence length="536" mass="58584">MQITTQKVKLGLALGMALTLIACGGGGGSSGTTKPVNNGTSPTAQWQAGVYASSASLKDKCATPRTGVDPVTNNAYPDKKGSETLEKLWLRSWSHESYLWYDELDDVNPAGYGVLEYFERLKTDLRTASGSYKDNFHYAQDTAELNKRTQSGVTSGYGFEWVWGSPYPPRSLHVVYIEPGSPADLAGIERGMQLVNINGRDLIYDETDAGVDAINKGLFPESVGQRTPMTFKTLSGNMLDVSLTSTDYEIHAVAKTTVLNTTQGRVGYLLFNTFNIFKSQQPLKAAIQQLKDANISELVLDLRYNGGGLLAQSSQLGYMITGPDIVPADAFFERIVFNGKFEEDDELVFINQLLDEEFYGTGVALPTLNLTRVYVLSTGNTCSASESLINALRGIDVEVVLMGDTTCGKPYGFYPTDNCGTTYSTIQFKGENYAGFGEYADGLKPKQRPNLNFLDEVPGCRVDDDLNHALGDTQEALLAAALQHMQDASCPPEPLRTNKTKTLQRSGPAVQTASSHNPLWNNKIYPNKVVLQRLSQ</sequence>
<keyword evidence="1" id="KW-0732">Signal</keyword>
<dbReference type="InterPro" id="IPR029045">
    <property type="entry name" value="ClpP/crotonase-like_dom_sf"/>
</dbReference>
<dbReference type="SUPFAM" id="SSF52096">
    <property type="entry name" value="ClpP/crotonase"/>
    <property type="match status" value="1"/>
</dbReference>
<dbReference type="InterPro" id="IPR001478">
    <property type="entry name" value="PDZ"/>
</dbReference>
<dbReference type="EMBL" id="BAAAEI010000003">
    <property type="protein sequence ID" value="GAA0343566.1"/>
    <property type="molecule type" value="Genomic_DNA"/>
</dbReference>
<protein>
    <submittedName>
        <fullName evidence="3">S41 family peptidase</fullName>
    </submittedName>
</protein>
<dbReference type="PROSITE" id="PS51257">
    <property type="entry name" value="PROKAR_LIPOPROTEIN"/>
    <property type="match status" value="1"/>
</dbReference>
<feature type="domain" description="PDZ" evidence="2">
    <location>
        <begin position="142"/>
        <end position="202"/>
    </location>
</feature>
<keyword evidence="4" id="KW-1185">Reference proteome</keyword>
<evidence type="ECO:0000259" key="2">
    <source>
        <dbReference type="PROSITE" id="PS50106"/>
    </source>
</evidence>
<dbReference type="Gene3D" id="3.30.750.170">
    <property type="match status" value="1"/>
</dbReference>
<dbReference type="InterPro" id="IPR005151">
    <property type="entry name" value="Tail-specific_protease"/>
</dbReference>
<evidence type="ECO:0000256" key="1">
    <source>
        <dbReference type="SAM" id="SignalP"/>
    </source>
</evidence>
<accession>A0ABN0WQ91</accession>
<comment type="caution">
    <text evidence="3">The sequence shown here is derived from an EMBL/GenBank/DDBJ whole genome shotgun (WGS) entry which is preliminary data.</text>
</comment>
<dbReference type="Gene3D" id="2.30.42.10">
    <property type="match status" value="1"/>
</dbReference>
<dbReference type="InterPro" id="IPR036034">
    <property type="entry name" value="PDZ_sf"/>
</dbReference>
<dbReference type="PANTHER" id="PTHR32060:SF30">
    <property type="entry name" value="CARBOXY-TERMINAL PROCESSING PROTEASE CTPA"/>
    <property type="match status" value="1"/>
</dbReference>
<dbReference type="Proteomes" id="UP001501757">
    <property type="component" value="Unassembled WGS sequence"/>
</dbReference>
<dbReference type="Gene3D" id="3.90.226.10">
    <property type="entry name" value="2-enoyl-CoA Hydratase, Chain A, domain 1"/>
    <property type="match status" value="1"/>
</dbReference>